<reference evidence="1 2" key="1">
    <citation type="submission" date="2017-04" db="EMBL/GenBank/DDBJ databases">
        <title>Complete genome sequence of Burkholderia cenocepacia PC184 Midwest clone.</title>
        <authorList>
            <person name="Mulks M.H."/>
            <person name="Cooper V.S."/>
        </authorList>
    </citation>
    <scope>NUCLEOTIDE SEQUENCE [LARGE SCALE GENOMIC DNA]</scope>
    <source>
        <strain evidence="1 2">PC184 Mulks</strain>
    </source>
</reference>
<name>A0AAD0J7A5_9BURK</name>
<gene>
    <name evidence="1" type="ORF">B9Z07_28245</name>
</gene>
<dbReference type="Proteomes" id="UP000244809">
    <property type="component" value="Chromosome 3"/>
</dbReference>
<dbReference type="AlphaFoldDB" id="A0AAD0J7A5"/>
<evidence type="ECO:0008006" key="3">
    <source>
        <dbReference type="Google" id="ProtNLM"/>
    </source>
</evidence>
<evidence type="ECO:0000313" key="1">
    <source>
        <dbReference type="EMBL" id="AWG33572.1"/>
    </source>
</evidence>
<accession>A0AAD0J7A5</accession>
<evidence type="ECO:0000313" key="2">
    <source>
        <dbReference type="Proteomes" id="UP000244809"/>
    </source>
</evidence>
<dbReference type="EMBL" id="CP021069">
    <property type="protein sequence ID" value="AWG33572.1"/>
    <property type="molecule type" value="Genomic_DNA"/>
</dbReference>
<dbReference type="RefSeq" id="WP_105798375.1">
    <property type="nucleotide sequence ID" value="NZ_CADEUB010000014.1"/>
</dbReference>
<dbReference type="Pfam" id="PF13031">
    <property type="entry name" value="DUF3892"/>
    <property type="match status" value="1"/>
</dbReference>
<organism evidence="1 2">
    <name type="scientific">Burkholderia cenocepacia</name>
    <dbReference type="NCBI Taxonomy" id="95486"/>
    <lineage>
        <taxon>Bacteria</taxon>
        <taxon>Pseudomonadati</taxon>
        <taxon>Pseudomonadota</taxon>
        <taxon>Betaproteobacteria</taxon>
        <taxon>Burkholderiales</taxon>
        <taxon>Burkholderiaceae</taxon>
        <taxon>Burkholderia</taxon>
        <taxon>Burkholderia cepacia complex</taxon>
    </lineage>
</organism>
<sequence length="95" mass="10509">MATRHQVRCIHKTNRASRHEAISHIGGQNADGTRWKLTEFDAISGIEEGKWQFYVVGGGQTADVIIAKTSGGHKYLKTTRDTTTQDNLLSLPECP</sequence>
<dbReference type="InterPro" id="IPR024997">
    <property type="entry name" value="DUF3892"/>
</dbReference>
<proteinExistence type="predicted"/>
<protein>
    <recommendedName>
        <fullName evidence="3">DUF3892 domain-containing protein</fullName>
    </recommendedName>
</protein>